<comment type="similarity">
    <text evidence="1">Belongs to the IF-3 family.</text>
</comment>
<sequence>MQTNRLNEKIYAKEVRLIGQSGENLGIKPIQEALNTAREADMDLVEVSKGSTPPVCKIMDFNKYAYELKTRQKKTKSKKSELKEFQLSPTTAEGDLNMRIARGKEFLAQGNMVKYTVKFKGRENKYPQQGEIKLKIIESELSGVAKIDRPAKKIGSTLSVTFVPRKE</sequence>
<dbReference type="InterPro" id="IPR019815">
    <property type="entry name" value="Translation_initiation_fac_3_C"/>
</dbReference>
<dbReference type="EMBL" id="MEVH01000011">
    <property type="protein sequence ID" value="OGC51886.1"/>
    <property type="molecule type" value="Genomic_DNA"/>
</dbReference>
<evidence type="ECO:0000256" key="2">
    <source>
        <dbReference type="ARBA" id="ARBA00022540"/>
    </source>
</evidence>
<dbReference type="PANTHER" id="PTHR10938:SF0">
    <property type="entry name" value="TRANSLATION INITIATION FACTOR IF-3, MITOCHONDRIAL"/>
    <property type="match status" value="1"/>
</dbReference>
<keyword evidence="3" id="KW-0648">Protein biosynthesis</keyword>
<feature type="domain" description="Translation initiation factor 3 C-terminal" evidence="5">
    <location>
        <begin position="81"/>
        <end position="164"/>
    </location>
</feature>
<evidence type="ECO:0000256" key="3">
    <source>
        <dbReference type="ARBA" id="ARBA00022917"/>
    </source>
</evidence>
<dbReference type="GO" id="GO:0032790">
    <property type="term" value="P:ribosome disassembly"/>
    <property type="evidence" value="ECO:0007669"/>
    <property type="project" value="TreeGrafter"/>
</dbReference>
<dbReference type="Pfam" id="PF05198">
    <property type="entry name" value="IF3_N"/>
    <property type="match status" value="1"/>
</dbReference>
<dbReference type="AlphaFoldDB" id="A0A1F4V3Z0"/>
<name>A0A1F4V3Z0_UNCKA</name>
<dbReference type="Gene3D" id="3.10.20.80">
    <property type="entry name" value="Translation initiation factor 3 (IF-3), N-terminal domain"/>
    <property type="match status" value="1"/>
</dbReference>
<dbReference type="SUPFAM" id="SSF54364">
    <property type="entry name" value="Translation initiation factor IF3, N-terminal domain"/>
    <property type="match status" value="1"/>
</dbReference>
<proteinExistence type="inferred from homology"/>
<dbReference type="InterPro" id="IPR036788">
    <property type="entry name" value="T_IF-3_C_sf"/>
</dbReference>
<gene>
    <name evidence="7" type="ORF">A2982_02560</name>
</gene>
<evidence type="ECO:0000256" key="4">
    <source>
        <dbReference type="NCBIfam" id="TIGR00168"/>
    </source>
</evidence>
<dbReference type="STRING" id="1802624.A2982_02560"/>
<evidence type="ECO:0000313" key="8">
    <source>
        <dbReference type="Proteomes" id="UP000178771"/>
    </source>
</evidence>
<dbReference type="FunFam" id="3.10.20.80:FF:000001">
    <property type="entry name" value="Translation initiation factor IF-3"/>
    <property type="match status" value="1"/>
</dbReference>
<organism evidence="7 8">
    <name type="scientific">candidate division WWE3 bacterium RIFCSPLOWO2_01_FULL_39_13</name>
    <dbReference type="NCBI Taxonomy" id="1802624"/>
    <lineage>
        <taxon>Bacteria</taxon>
        <taxon>Katanobacteria</taxon>
    </lineage>
</organism>
<dbReference type="NCBIfam" id="TIGR00168">
    <property type="entry name" value="infC"/>
    <property type="match status" value="1"/>
</dbReference>
<evidence type="ECO:0000259" key="5">
    <source>
        <dbReference type="Pfam" id="PF00707"/>
    </source>
</evidence>
<evidence type="ECO:0000259" key="6">
    <source>
        <dbReference type="Pfam" id="PF05198"/>
    </source>
</evidence>
<comment type="caution">
    <text evidence="7">The sequence shown here is derived from an EMBL/GenBank/DDBJ whole genome shotgun (WGS) entry which is preliminary data.</text>
</comment>
<dbReference type="SUPFAM" id="SSF55200">
    <property type="entry name" value="Translation initiation factor IF3, C-terminal domain"/>
    <property type="match status" value="1"/>
</dbReference>
<dbReference type="Proteomes" id="UP000178771">
    <property type="component" value="Unassembled WGS sequence"/>
</dbReference>
<dbReference type="InterPro" id="IPR001288">
    <property type="entry name" value="Translation_initiation_fac_3"/>
</dbReference>
<reference evidence="7 8" key="1">
    <citation type="journal article" date="2016" name="Nat. Commun.">
        <title>Thousands of microbial genomes shed light on interconnected biogeochemical processes in an aquifer system.</title>
        <authorList>
            <person name="Anantharaman K."/>
            <person name="Brown C.T."/>
            <person name="Hug L.A."/>
            <person name="Sharon I."/>
            <person name="Castelle C.J."/>
            <person name="Probst A.J."/>
            <person name="Thomas B.C."/>
            <person name="Singh A."/>
            <person name="Wilkins M.J."/>
            <person name="Karaoz U."/>
            <person name="Brodie E.L."/>
            <person name="Williams K.H."/>
            <person name="Hubbard S.S."/>
            <person name="Banfield J.F."/>
        </authorList>
    </citation>
    <scope>NUCLEOTIDE SEQUENCE [LARGE SCALE GENOMIC DNA]</scope>
</reference>
<evidence type="ECO:0000313" key="7">
    <source>
        <dbReference type="EMBL" id="OGC51886.1"/>
    </source>
</evidence>
<dbReference type="Gene3D" id="3.30.110.10">
    <property type="entry name" value="Translation initiation factor 3 (IF-3), C-terminal domain"/>
    <property type="match status" value="1"/>
</dbReference>
<feature type="domain" description="Translation initiation factor 3 N-terminal" evidence="6">
    <location>
        <begin position="6"/>
        <end position="74"/>
    </location>
</feature>
<dbReference type="PANTHER" id="PTHR10938">
    <property type="entry name" value="TRANSLATION INITIATION FACTOR IF-3"/>
    <property type="match status" value="1"/>
</dbReference>
<evidence type="ECO:0000256" key="1">
    <source>
        <dbReference type="ARBA" id="ARBA00005439"/>
    </source>
</evidence>
<dbReference type="InterPro" id="IPR036787">
    <property type="entry name" value="T_IF-3_N_sf"/>
</dbReference>
<dbReference type="Pfam" id="PF00707">
    <property type="entry name" value="IF3_C"/>
    <property type="match status" value="1"/>
</dbReference>
<protein>
    <recommendedName>
        <fullName evidence="4">Translation initiation factor IF-3</fullName>
    </recommendedName>
</protein>
<dbReference type="GO" id="GO:0003743">
    <property type="term" value="F:translation initiation factor activity"/>
    <property type="evidence" value="ECO:0007669"/>
    <property type="project" value="UniProtKB-UniRule"/>
</dbReference>
<dbReference type="GO" id="GO:0005737">
    <property type="term" value="C:cytoplasm"/>
    <property type="evidence" value="ECO:0007669"/>
    <property type="project" value="UniProtKB-ARBA"/>
</dbReference>
<dbReference type="GO" id="GO:0043022">
    <property type="term" value="F:ribosome binding"/>
    <property type="evidence" value="ECO:0007669"/>
    <property type="project" value="TreeGrafter"/>
</dbReference>
<dbReference type="InterPro" id="IPR019814">
    <property type="entry name" value="Translation_initiation_fac_3_N"/>
</dbReference>
<accession>A0A1F4V3Z0</accession>
<keyword evidence="2 7" id="KW-0396">Initiation factor</keyword>